<dbReference type="GO" id="GO:0016567">
    <property type="term" value="P:protein ubiquitination"/>
    <property type="evidence" value="ECO:0007669"/>
    <property type="project" value="TreeGrafter"/>
</dbReference>
<name>A0A6J0N2P5_RAPSA</name>
<dbReference type="EC" id="2.3.2.27" evidence="2"/>
<keyword evidence="5 8" id="KW-0863">Zinc-finger</keyword>
<comment type="catalytic activity">
    <reaction evidence="1">
        <text>S-ubiquitinyl-[E2 ubiquitin-conjugating enzyme]-L-cysteine + [acceptor protein]-L-lysine = [E2 ubiquitin-conjugating enzyme]-L-cysteine + N(6)-ubiquitinyl-[acceptor protein]-L-lysine.</text>
        <dbReference type="EC" id="2.3.2.27"/>
    </reaction>
</comment>
<dbReference type="InterPro" id="IPR001841">
    <property type="entry name" value="Znf_RING"/>
</dbReference>
<dbReference type="SUPFAM" id="SSF57850">
    <property type="entry name" value="RING/U-box"/>
    <property type="match status" value="1"/>
</dbReference>
<organism evidence="11 12">
    <name type="scientific">Raphanus sativus</name>
    <name type="common">Radish</name>
    <name type="synonym">Raphanus raphanistrum var. sativus</name>
    <dbReference type="NCBI Taxonomy" id="3726"/>
    <lineage>
        <taxon>Eukaryota</taxon>
        <taxon>Viridiplantae</taxon>
        <taxon>Streptophyta</taxon>
        <taxon>Embryophyta</taxon>
        <taxon>Tracheophyta</taxon>
        <taxon>Spermatophyta</taxon>
        <taxon>Magnoliopsida</taxon>
        <taxon>eudicotyledons</taxon>
        <taxon>Gunneridae</taxon>
        <taxon>Pentapetalae</taxon>
        <taxon>rosids</taxon>
        <taxon>malvids</taxon>
        <taxon>Brassicales</taxon>
        <taxon>Brassicaceae</taxon>
        <taxon>Brassiceae</taxon>
        <taxon>Raphanus</taxon>
    </lineage>
</organism>
<reference evidence="11" key="1">
    <citation type="journal article" date="2019" name="Database">
        <title>The radish genome database (RadishGD): an integrated information resource for radish genomics.</title>
        <authorList>
            <person name="Yu H.J."/>
            <person name="Baek S."/>
            <person name="Lee Y.J."/>
            <person name="Cho A."/>
            <person name="Mun J.H."/>
        </authorList>
    </citation>
    <scope>NUCLEOTIDE SEQUENCE [LARGE SCALE GENOMIC DNA]</scope>
    <source>
        <strain evidence="11">cv. WK10039</strain>
    </source>
</reference>
<dbReference type="GeneID" id="108849625"/>
<dbReference type="KEGG" id="rsz:108849625"/>
<dbReference type="InterPro" id="IPR013083">
    <property type="entry name" value="Znf_RING/FYVE/PHD"/>
</dbReference>
<keyword evidence="11" id="KW-1185">Reference proteome</keyword>
<dbReference type="FunFam" id="3.30.40.10:FF:000127">
    <property type="entry name" value="E3 ubiquitin-protein ligase RNF181"/>
    <property type="match status" value="1"/>
</dbReference>
<dbReference type="GO" id="GO:0061630">
    <property type="term" value="F:ubiquitin protein ligase activity"/>
    <property type="evidence" value="ECO:0007669"/>
    <property type="project" value="UniProtKB-EC"/>
</dbReference>
<keyword evidence="3" id="KW-0808">Transferase</keyword>
<feature type="region of interest" description="Disordered" evidence="9">
    <location>
        <begin position="94"/>
        <end position="118"/>
    </location>
</feature>
<sequence>MAEMSYLQIHDANDAVLNQFNRNHHHYQPRRHHQSLSQILDSLPHWVQSDDDDDDDDLYVSQTDFPPEFDEGLDLLERRSFVMDLFHQRVEQSQVSPVDDGYESAGSGSGFGVVDGGNRDMRGGSLELDFGLGLESSRGFVDCDDDDDDDDDDEDDLFDGIRYLGMDSGDVIVTLDHDEEDDPEKENWGIEFNEEDEYVNDDDDDDDDSVTIPLCWDSLHLEDEWEEVDDDDGADEREVLAEEEEEAEDNNSVSVSVSATISLEDLAIGERRGYLGWEVLLNSRSLEFNLDDAESNMELYIDQQDDDDEDYLHTTEYEMLFEAEISSGLGKPPASKSFIKNLKVSPLTKEGVTEKDDDGDAMCCAVCRDEMNVGSEVAELPCRHRYHSDCIVPWLGIRNTCPVCRFELPSDATEQSRF</sequence>
<evidence type="ECO:0000256" key="9">
    <source>
        <dbReference type="SAM" id="MobiDB-lite"/>
    </source>
</evidence>
<dbReference type="PANTHER" id="PTHR15710">
    <property type="entry name" value="E3 UBIQUITIN-PROTEIN LIGASE PRAJA"/>
    <property type="match status" value="1"/>
</dbReference>
<evidence type="ECO:0000259" key="10">
    <source>
        <dbReference type="PROSITE" id="PS50089"/>
    </source>
</evidence>
<evidence type="ECO:0000256" key="1">
    <source>
        <dbReference type="ARBA" id="ARBA00000900"/>
    </source>
</evidence>
<proteinExistence type="predicted"/>
<dbReference type="Pfam" id="PF13639">
    <property type="entry name" value="zf-RING_2"/>
    <property type="match status" value="1"/>
</dbReference>
<evidence type="ECO:0000256" key="7">
    <source>
        <dbReference type="ARBA" id="ARBA00022833"/>
    </source>
</evidence>
<evidence type="ECO:0000313" key="12">
    <source>
        <dbReference type="RefSeq" id="XP_018478709.1"/>
    </source>
</evidence>
<feature type="compositionally biased region" description="Acidic residues" evidence="9">
    <location>
        <begin position="224"/>
        <end position="249"/>
    </location>
</feature>
<gene>
    <name evidence="12" type="primary">LOC108849625</name>
</gene>
<dbReference type="RefSeq" id="XP_018478709.1">
    <property type="nucleotide sequence ID" value="XM_018623207.2"/>
</dbReference>
<feature type="domain" description="RING-type" evidence="10">
    <location>
        <begin position="364"/>
        <end position="405"/>
    </location>
</feature>
<dbReference type="PANTHER" id="PTHR15710:SF108">
    <property type="entry name" value="OS03G0286100 PROTEIN"/>
    <property type="match status" value="1"/>
</dbReference>
<dbReference type="GO" id="GO:0005737">
    <property type="term" value="C:cytoplasm"/>
    <property type="evidence" value="ECO:0007669"/>
    <property type="project" value="TreeGrafter"/>
</dbReference>
<dbReference type="Gene3D" id="3.30.40.10">
    <property type="entry name" value="Zinc/RING finger domain, C3HC4 (zinc finger)"/>
    <property type="match status" value="1"/>
</dbReference>
<keyword evidence="4" id="KW-0479">Metal-binding</keyword>
<feature type="region of interest" description="Disordered" evidence="9">
    <location>
        <begin position="224"/>
        <end position="253"/>
    </location>
</feature>
<dbReference type="Proteomes" id="UP000504610">
    <property type="component" value="Chromosome 4"/>
</dbReference>
<reference evidence="12" key="2">
    <citation type="submission" date="2025-08" db="UniProtKB">
        <authorList>
            <consortium name="RefSeq"/>
        </authorList>
    </citation>
    <scope>IDENTIFICATION</scope>
    <source>
        <tissue evidence="12">Leaf</tissue>
    </source>
</reference>
<keyword evidence="6" id="KW-0833">Ubl conjugation pathway</keyword>
<dbReference type="PROSITE" id="PS50089">
    <property type="entry name" value="ZF_RING_2"/>
    <property type="match status" value="1"/>
</dbReference>
<evidence type="ECO:0000256" key="5">
    <source>
        <dbReference type="ARBA" id="ARBA00022771"/>
    </source>
</evidence>
<dbReference type="AlphaFoldDB" id="A0A6J0N2P5"/>
<evidence type="ECO:0000256" key="2">
    <source>
        <dbReference type="ARBA" id="ARBA00012483"/>
    </source>
</evidence>
<accession>A0A6J0N2P5</accession>
<evidence type="ECO:0000313" key="11">
    <source>
        <dbReference type="Proteomes" id="UP000504610"/>
    </source>
</evidence>
<dbReference type="GO" id="GO:0008270">
    <property type="term" value="F:zinc ion binding"/>
    <property type="evidence" value="ECO:0007669"/>
    <property type="project" value="UniProtKB-KW"/>
</dbReference>
<dbReference type="SMART" id="SM00184">
    <property type="entry name" value="RING"/>
    <property type="match status" value="1"/>
</dbReference>
<evidence type="ECO:0000256" key="8">
    <source>
        <dbReference type="PROSITE-ProRule" id="PRU00175"/>
    </source>
</evidence>
<protein>
    <recommendedName>
        <fullName evidence="2">RING-type E3 ubiquitin transferase</fullName>
        <ecNumber evidence="2">2.3.2.27</ecNumber>
    </recommendedName>
</protein>
<evidence type="ECO:0000256" key="3">
    <source>
        <dbReference type="ARBA" id="ARBA00022679"/>
    </source>
</evidence>
<keyword evidence="7" id="KW-0862">Zinc</keyword>
<evidence type="ECO:0000256" key="6">
    <source>
        <dbReference type="ARBA" id="ARBA00022786"/>
    </source>
</evidence>
<evidence type="ECO:0000256" key="4">
    <source>
        <dbReference type="ARBA" id="ARBA00022723"/>
    </source>
</evidence>
<dbReference type="OrthoDB" id="8062037at2759"/>